<keyword evidence="1" id="KW-0479">Metal-binding</keyword>
<dbReference type="GO" id="GO:0008270">
    <property type="term" value="F:zinc ion binding"/>
    <property type="evidence" value="ECO:0007669"/>
    <property type="project" value="UniProtKB-KW"/>
</dbReference>
<evidence type="ECO:0000313" key="4">
    <source>
        <dbReference type="Proteomes" id="UP000189911"/>
    </source>
</evidence>
<keyword evidence="1" id="KW-0862">Zinc</keyword>
<dbReference type="EMBL" id="LT598453">
    <property type="protein sequence ID" value="SCV04470.1"/>
    <property type="molecule type" value="Genomic_DNA"/>
</dbReference>
<evidence type="ECO:0000259" key="2">
    <source>
        <dbReference type="PROSITE" id="PS50089"/>
    </source>
</evidence>
<keyword evidence="1" id="KW-0863">Zinc-finger</keyword>
<proteinExistence type="predicted"/>
<reference evidence="4" key="1">
    <citation type="submission" date="2016-03" db="EMBL/GenBank/DDBJ databases">
        <authorList>
            <person name="Devillers Hugo."/>
        </authorList>
    </citation>
    <scope>NUCLEOTIDE SEQUENCE [LARGE SCALE GENOMIC DNA]</scope>
</reference>
<dbReference type="Gene3D" id="3.30.40.10">
    <property type="entry name" value="Zinc/RING finger domain, C3HC4 (zinc finger)"/>
    <property type="match status" value="1"/>
</dbReference>
<dbReference type="InterPro" id="IPR011011">
    <property type="entry name" value="Znf_FYVE_PHD"/>
</dbReference>
<dbReference type="OrthoDB" id="8062037at2759"/>
<evidence type="ECO:0000256" key="1">
    <source>
        <dbReference type="PROSITE-ProRule" id="PRU00175"/>
    </source>
</evidence>
<protein>
    <submittedName>
        <fullName evidence="3">LANO_0G10396g1_1</fullName>
    </submittedName>
</protein>
<organism evidence="3 4">
    <name type="scientific">Lachancea nothofagi CBS 11611</name>
    <dbReference type="NCBI Taxonomy" id="1266666"/>
    <lineage>
        <taxon>Eukaryota</taxon>
        <taxon>Fungi</taxon>
        <taxon>Dikarya</taxon>
        <taxon>Ascomycota</taxon>
        <taxon>Saccharomycotina</taxon>
        <taxon>Saccharomycetes</taxon>
        <taxon>Saccharomycetales</taxon>
        <taxon>Saccharomycetaceae</taxon>
        <taxon>Lachancea</taxon>
    </lineage>
</organism>
<keyword evidence="4" id="KW-1185">Reference proteome</keyword>
<gene>
    <name evidence="3" type="ORF">LANO_0G10396G</name>
</gene>
<accession>A0A1G4KJ12</accession>
<feature type="domain" description="RING-type" evidence="2">
    <location>
        <begin position="6"/>
        <end position="48"/>
    </location>
</feature>
<dbReference type="SUPFAM" id="SSF57903">
    <property type="entry name" value="FYVE/PHD zinc finger"/>
    <property type="match status" value="1"/>
</dbReference>
<dbReference type="InterPro" id="IPR013083">
    <property type="entry name" value="Znf_RING/FYVE/PHD"/>
</dbReference>
<evidence type="ECO:0000313" key="3">
    <source>
        <dbReference type="EMBL" id="SCV04470.1"/>
    </source>
</evidence>
<name>A0A1G4KJ12_9SACH</name>
<dbReference type="Proteomes" id="UP000189911">
    <property type="component" value="Chromosome G"/>
</dbReference>
<dbReference type="PROSITE" id="PS50089">
    <property type="entry name" value="ZF_RING_2"/>
    <property type="match status" value="1"/>
</dbReference>
<dbReference type="AlphaFoldDB" id="A0A1G4KJ12"/>
<dbReference type="SUPFAM" id="SSF57850">
    <property type="entry name" value="RING/U-box"/>
    <property type="match status" value="1"/>
</dbReference>
<dbReference type="Pfam" id="PF13639">
    <property type="entry name" value="zf-RING_2"/>
    <property type="match status" value="1"/>
</dbReference>
<dbReference type="InterPro" id="IPR001841">
    <property type="entry name" value="Znf_RING"/>
</dbReference>
<sequence>MSCGDCPICLEPLDYGRSRLTECGHEYHWDCIRKWHHHSQDLKCPTCRAESHFLKNVDQNLVVDLKKNSAANRVISEISEQVRHLALGTEASQRSWTLSTLECGICGALDSEINRYCTLCYSAYHEQCLRTLQFEVGDFSSRVYCCNCHGTFRDSEPERVGSASHRTGRLRRPIRSSPIAASAVLGGGEFEVDESWKLLSQLQQESRLLEHKRQIQSHVRKALHTHFQQSLAQSQSVSKGQFTDINKTVSRHLYRISGNVYQPETVNYDLEAQKLIICELAKIGKTDTHNFIHL</sequence>
<dbReference type="SMART" id="SM00184">
    <property type="entry name" value="RING"/>
    <property type="match status" value="2"/>
</dbReference>